<evidence type="ECO:0000256" key="1">
    <source>
        <dbReference type="ARBA" id="ARBA00022723"/>
    </source>
</evidence>
<name>A0A4Y1RRU6_PRUDU</name>
<sequence>MPEEGTPEYEELKTNPDKAFLKTFTPQLQTLLGMASIEILSRHPVDELYLGRETPQNGQQMQTCCKPLRILERSWKELRKEL</sequence>
<dbReference type="Pfam" id="PF00305">
    <property type="entry name" value="Lipoxygenase"/>
    <property type="match status" value="1"/>
</dbReference>
<reference evidence="5" key="1">
    <citation type="journal article" date="2019" name="Science">
        <title>Mutation of a bHLH transcription factor allowed almond domestication.</title>
        <authorList>
            <person name="Sanchez-Perez R."/>
            <person name="Pavan S."/>
            <person name="Mazzeo R."/>
            <person name="Moldovan C."/>
            <person name="Aiese Cigliano R."/>
            <person name="Del Cueto J."/>
            <person name="Ricciardi F."/>
            <person name="Lotti C."/>
            <person name="Ricciardi L."/>
            <person name="Dicenta F."/>
            <person name="Lopez-Marques R.L."/>
            <person name="Lindberg Moller B."/>
        </authorList>
    </citation>
    <scope>NUCLEOTIDE SEQUENCE</scope>
</reference>
<dbReference type="InterPro" id="IPR013819">
    <property type="entry name" value="LipOase_C"/>
</dbReference>
<dbReference type="GO" id="GO:0046872">
    <property type="term" value="F:metal ion binding"/>
    <property type="evidence" value="ECO:0007669"/>
    <property type="project" value="UniProtKB-KW"/>
</dbReference>
<organism evidence="5">
    <name type="scientific">Prunus dulcis</name>
    <name type="common">Almond</name>
    <name type="synonym">Amygdalus dulcis</name>
    <dbReference type="NCBI Taxonomy" id="3755"/>
    <lineage>
        <taxon>Eukaryota</taxon>
        <taxon>Viridiplantae</taxon>
        <taxon>Streptophyta</taxon>
        <taxon>Embryophyta</taxon>
        <taxon>Tracheophyta</taxon>
        <taxon>Spermatophyta</taxon>
        <taxon>Magnoliopsida</taxon>
        <taxon>eudicotyledons</taxon>
        <taxon>Gunneridae</taxon>
        <taxon>Pentapetalae</taxon>
        <taxon>rosids</taxon>
        <taxon>fabids</taxon>
        <taxon>Rosales</taxon>
        <taxon>Rosaceae</taxon>
        <taxon>Amygdaloideae</taxon>
        <taxon>Amygdaleae</taxon>
        <taxon>Prunus</taxon>
    </lineage>
</organism>
<evidence type="ECO:0000313" key="5">
    <source>
        <dbReference type="EMBL" id="BBH06527.1"/>
    </source>
</evidence>
<accession>A0A4Y1RRU6</accession>
<dbReference type="InterPro" id="IPR036226">
    <property type="entry name" value="LipOase_C_sf"/>
</dbReference>
<gene>
    <name evidence="5" type="ORF">Prudu_018208</name>
</gene>
<evidence type="ECO:0000256" key="3">
    <source>
        <dbReference type="ARBA" id="ARBA00023002"/>
    </source>
</evidence>
<protein>
    <recommendedName>
        <fullName evidence="4">Lipoxygenase domain-containing protein</fullName>
    </recommendedName>
</protein>
<dbReference type="Gene3D" id="1.20.245.10">
    <property type="entry name" value="Lipoxygenase-1, Domain 5"/>
    <property type="match status" value="1"/>
</dbReference>
<keyword evidence="2" id="KW-0223">Dioxygenase</keyword>
<evidence type="ECO:0000259" key="4">
    <source>
        <dbReference type="PROSITE" id="PS51393"/>
    </source>
</evidence>
<proteinExistence type="predicted"/>
<dbReference type="SUPFAM" id="SSF48484">
    <property type="entry name" value="Lipoxigenase"/>
    <property type="match status" value="1"/>
</dbReference>
<dbReference type="GO" id="GO:0034440">
    <property type="term" value="P:lipid oxidation"/>
    <property type="evidence" value="ECO:0007669"/>
    <property type="project" value="InterPro"/>
</dbReference>
<dbReference type="PANTHER" id="PTHR11771">
    <property type="entry name" value="LIPOXYGENASE"/>
    <property type="match status" value="1"/>
</dbReference>
<dbReference type="AlphaFoldDB" id="A0A4Y1RRU6"/>
<dbReference type="InterPro" id="IPR000907">
    <property type="entry name" value="LipOase"/>
</dbReference>
<evidence type="ECO:0000256" key="2">
    <source>
        <dbReference type="ARBA" id="ARBA00022964"/>
    </source>
</evidence>
<feature type="domain" description="Lipoxygenase" evidence="4">
    <location>
        <begin position="1"/>
        <end position="82"/>
    </location>
</feature>
<keyword evidence="3" id="KW-0560">Oxidoreductase</keyword>
<keyword evidence="1" id="KW-0479">Metal-binding</keyword>
<dbReference type="GO" id="GO:0016702">
    <property type="term" value="F:oxidoreductase activity, acting on single donors with incorporation of molecular oxygen, incorporation of two atoms of oxygen"/>
    <property type="evidence" value="ECO:0007669"/>
    <property type="project" value="InterPro"/>
</dbReference>
<dbReference type="EMBL" id="AP019302">
    <property type="protein sequence ID" value="BBH06527.1"/>
    <property type="molecule type" value="Genomic_DNA"/>
</dbReference>
<dbReference type="PROSITE" id="PS51393">
    <property type="entry name" value="LIPOXYGENASE_3"/>
    <property type="match status" value="1"/>
</dbReference>